<name>A0ABR5AN81_9BACL</name>
<gene>
    <name evidence="7" type="ORF">SD70_00860</name>
</gene>
<keyword evidence="8" id="KW-1185">Reference proteome</keyword>
<evidence type="ECO:0000313" key="7">
    <source>
        <dbReference type="EMBL" id="KIL42481.1"/>
    </source>
</evidence>
<keyword evidence="3" id="KW-0472">Membrane</keyword>
<dbReference type="Proteomes" id="UP000031967">
    <property type="component" value="Unassembled WGS sequence"/>
</dbReference>
<evidence type="ECO:0000256" key="4">
    <source>
        <dbReference type="ARBA" id="ARBA00023139"/>
    </source>
</evidence>
<comment type="caution">
    <text evidence="7">The sequence shown here is derived from an EMBL/GenBank/DDBJ whole genome shotgun (WGS) entry which is preliminary data.</text>
</comment>
<dbReference type="Pfam" id="PF01547">
    <property type="entry name" value="SBP_bac_1"/>
    <property type="match status" value="1"/>
</dbReference>
<keyword evidence="2 6" id="KW-0732">Signal</keyword>
<dbReference type="PROSITE" id="PS51257">
    <property type="entry name" value="PROKAR_LIPOPROTEIN"/>
    <property type="match status" value="1"/>
</dbReference>
<proteinExistence type="predicted"/>
<dbReference type="InterPro" id="IPR006059">
    <property type="entry name" value="SBP"/>
</dbReference>
<dbReference type="InterPro" id="IPR050490">
    <property type="entry name" value="Bact_solute-bd_prot1"/>
</dbReference>
<keyword evidence="5" id="KW-0449">Lipoprotein</keyword>
<accession>A0ABR5AN81</accession>
<keyword evidence="1" id="KW-1003">Cell membrane</keyword>
<feature type="signal peptide" evidence="6">
    <location>
        <begin position="1"/>
        <end position="20"/>
    </location>
</feature>
<dbReference type="PANTHER" id="PTHR43649">
    <property type="entry name" value="ARABINOSE-BINDING PROTEIN-RELATED"/>
    <property type="match status" value="1"/>
</dbReference>
<evidence type="ECO:0008006" key="9">
    <source>
        <dbReference type="Google" id="ProtNLM"/>
    </source>
</evidence>
<organism evidence="7 8">
    <name type="scientific">Gordoniibacillus kamchatkensis</name>
    <dbReference type="NCBI Taxonomy" id="1590651"/>
    <lineage>
        <taxon>Bacteria</taxon>
        <taxon>Bacillati</taxon>
        <taxon>Bacillota</taxon>
        <taxon>Bacilli</taxon>
        <taxon>Bacillales</taxon>
        <taxon>Paenibacillaceae</taxon>
        <taxon>Gordoniibacillus</taxon>
    </lineage>
</organism>
<evidence type="ECO:0000256" key="3">
    <source>
        <dbReference type="ARBA" id="ARBA00023136"/>
    </source>
</evidence>
<keyword evidence="4" id="KW-0564">Palmitate</keyword>
<feature type="chain" id="PRO_5046067926" description="ABC transporter substrate-binding protein" evidence="6">
    <location>
        <begin position="21"/>
        <end position="429"/>
    </location>
</feature>
<reference evidence="7 8" key="1">
    <citation type="submission" date="2014-12" db="EMBL/GenBank/DDBJ databases">
        <title>Draft genome sequence of Paenibacillus kamchatkensis strain B-2647.</title>
        <authorList>
            <person name="Karlyshev A.V."/>
            <person name="Kudryashova E.B."/>
        </authorList>
    </citation>
    <scope>NUCLEOTIDE SEQUENCE [LARGE SCALE GENOMIC DNA]</scope>
    <source>
        <strain evidence="7 8">VKM B-2647</strain>
    </source>
</reference>
<sequence length="429" mass="47024">MRKKWFSVLAVSLIVATALTGCMGKQSSDGGGNANSGSGASSSKTKTITLKVMGLTPKDTEAVKTIVGDYQAGHPGVQVDFQIPPDNGAALLKTRFAAGDAPDIFYLSPADIPAWSEKLADLSNEPWAKHVLPEGIRNITVDGKKLGFPLQIEGNGIVYNKDLFAKAGITNVPVTLTELKQTAEKLKAAGIQPFGEAWKNWGFLMHLFGVTFAHEQDENGFIDQLNKGTKQIKDLSNINNFFALLDLTDDYGFGKDSIAYDFTQQQKDFASGKMAMIKQGTWYTAPLLKQNPNLNMGLFAVPLSDNASETKLMVASTSNFVINKSSEHLEESKKFLNWLHDNGQKYLVETLKVAPVFDDLNASQIGPLHKDMNTYIKAGKTYDNFGTELWPSGFNTDISKPLQAYIAGVATKDQTVKQLQDIWTQRLNK</sequence>
<evidence type="ECO:0000256" key="5">
    <source>
        <dbReference type="ARBA" id="ARBA00023288"/>
    </source>
</evidence>
<dbReference type="Gene3D" id="3.40.190.10">
    <property type="entry name" value="Periplasmic binding protein-like II"/>
    <property type="match status" value="2"/>
</dbReference>
<evidence type="ECO:0000256" key="2">
    <source>
        <dbReference type="ARBA" id="ARBA00022729"/>
    </source>
</evidence>
<evidence type="ECO:0000313" key="8">
    <source>
        <dbReference type="Proteomes" id="UP000031967"/>
    </source>
</evidence>
<dbReference type="EMBL" id="JXAK01000001">
    <property type="protein sequence ID" value="KIL42481.1"/>
    <property type="molecule type" value="Genomic_DNA"/>
</dbReference>
<evidence type="ECO:0000256" key="6">
    <source>
        <dbReference type="SAM" id="SignalP"/>
    </source>
</evidence>
<evidence type="ECO:0000256" key="1">
    <source>
        <dbReference type="ARBA" id="ARBA00022475"/>
    </source>
</evidence>
<dbReference type="RefSeq" id="WP_041044799.1">
    <property type="nucleotide sequence ID" value="NZ_JXAK01000001.1"/>
</dbReference>
<dbReference type="SUPFAM" id="SSF53850">
    <property type="entry name" value="Periplasmic binding protein-like II"/>
    <property type="match status" value="1"/>
</dbReference>
<dbReference type="PANTHER" id="PTHR43649:SF33">
    <property type="entry name" value="POLYGALACTURONAN_RHAMNOGALACTURONAN-BINDING PROTEIN YTCQ"/>
    <property type="match status" value="1"/>
</dbReference>
<protein>
    <recommendedName>
        <fullName evidence="9">ABC transporter substrate-binding protein</fullName>
    </recommendedName>
</protein>